<keyword evidence="3" id="KW-1185">Reference proteome</keyword>
<accession>A0A4Q2RRT0</accession>
<evidence type="ECO:0000313" key="2">
    <source>
        <dbReference type="EMBL" id="RYB91428.1"/>
    </source>
</evidence>
<reference evidence="2 3" key="1">
    <citation type="submission" date="2019-01" db="EMBL/GenBank/DDBJ databases">
        <title>Novel species of Nocardioides.</title>
        <authorList>
            <person name="Liu Q."/>
            <person name="Xin Y.-H."/>
        </authorList>
    </citation>
    <scope>NUCLEOTIDE SEQUENCE [LARGE SCALE GENOMIC DNA]</scope>
    <source>
        <strain evidence="2 3">HLT3-15</strain>
    </source>
</reference>
<evidence type="ECO:0000313" key="3">
    <source>
        <dbReference type="Proteomes" id="UP000291838"/>
    </source>
</evidence>
<name>A0A4Q2RRT0_9ACTN</name>
<feature type="chain" id="PRO_5020901863" evidence="1">
    <location>
        <begin position="23"/>
        <end position="153"/>
    </location>
</feature>
<comment type="caution">
    <text evidence="2">The sequence shown here is derived from an EMBL/GenBank/DDBJ whole genome shotgun (WGS) entry which is preliminary data.</text>
</comment>
<keyword evidence="1" id="KW-0732">Signal</keyword>
<sequence>MRLISRRGALLALGTATLAACAREETPEDGKTMDLSGINDAVEASSPRVVSVTKSERVVDGLGHGVSMELRVDGADAMSSEDLDAIVKAIWLSAPWEPNGISLMAFADDAEEEPVDLRAAAKELTPTFSDSYGEGGISMIAMQKRYGEWKKPA</sequence>
<gene>
    <name evidence="2" type="ORF">EUA06_08870</name>
</gene>
<dbReference type="AlphaFoldDB" id="A0A4Q2RRT0"/>
<organism evidence="2 3">
    <name type="scientific">Nocardioides glacieisoli</name>
    <dbReference type="NCBI Taxonomy" id="1168730"/>
    <lineage>
        <taxon>Bacteria</taxon>
        <taxon>Bacillati</taxon>
        <taxon>Actinomycetota</taxon>
        <taxon>Actinomycetes</taxon>
        <taxon>Propionibacteriales</taxon>
        <taxon>Nocardioidaceae</taxon>
        <taxon>Nocardioides</taxon>
    </lineage>
</organism>
<dbReference type="EMBL" id="SDWS01000003">
    <property type="protein sequence ID" value="RYB91428.1"/>
    <property type="molecule type" value="Genomic_DNA"/>
</dbReference>
<protein>
    <submittedName>
        <fullName evidence="2">Uncharacterized protein</fullName>
    </submittedName>
</protein>
<proteinExistence type="predicted"/>
<dbReference type="Proteomes" id="UP000291838">
    <property type="component" value="Unassembled WGS sequence"/>
</dbReference>
<dbReference type="RefSeq" id="WP_129474713.1">
    <property type="nucleotide sequence ID" value="NZ_SDWS01000003.1"/>
</dbReference>
<feature type="signal peptide" evidence="1">
    <location>
        <begin position="1"/>
        <end position="22"/>
    </location>
</feature>
<dbReference type="PROSITE" id="PS51257">
    <property type="entry name" value="PROKAR_LIPOPROTEIN"/>
    <property type="match status" value="1"/>
</dbReference>
<evidence type="ECO:0000256" key="1">
    <source>
        <dbReference type="SAM" id="SignalP"/>
    </source>
</evidence>
<dbReference type="OrthoDB" id="5074556at2"/>